<dbReference type="OrthoDB" id="334783at2"/>
<dbReference type="SUPFAM" id="SSF56112">
    <property type="entry name" value="Protein kinase-like (PK-like)"/>
    <property type="match status" value="1"/>
</dbReference>
<reference evidence="2 3" key="1">
    <citation type="submission" date="2019-07" db="EMBL/GenBank/DDBJ databases">
        <authorList>
            <person name="Park Y.J."/>
            <person name="Jeong S.E."/>
            <person name="Jung H.S."/>
        </authorList>
    </citation>
    <scope>NUCLEOTIDE SEQUENCE [LARGE SCALE GENOMIC DNA]</scope>
    <source>
        <strain evidence="3">P16(2019)</strain>
    </source>
</reference>
<proteinExistence type="predicted"/>
<sequence>MIFIKERADVKKSLVKNIPILSQCTEVVEVKKGFSTDKKFLVKMPDRSTFLLRLFHMDEVAHKRSEFLILEKMNALSIRCTRPISIGEIENQGYMVTSYLEGEDAEEKILTCTEQEQFDIGFEAGKELKKMHQVSAPASIAPWSLRKLEKHNKYIDAYAACGIKIKNDLKIINFINENIHLMQERPNLFQHDDYHLGNIILRNKEFAGVIDFNRYDWGDPYHEFIKIGIFSRQLSIPFSKGQIQGYFAGGEPDESFWRLYSLYLAMCVFSTVVWTLKFTPNNMEEMLNKVYTYLDDHDYFDRCRPTWYE</sequence>
<organism evidence="2 3">
    <name type="scientific">Alkalicoccobacillus porphyridii</name>
    <dbReference type="NCBI Taxonomy" id="2597270"/>
    <lineage>
        <taxon>Bacteria</taxon>
        <taxon>Bacillati</taxon>
        <taxon>Bacillota</taxon>
        <taxon>Bacilli</taxon>
        <taxon>Bacillales</taxon>
        <taxon>Bacillaceae</taxon>
        <taxon>Alkalicoccobacillus</taxon>
    </lineage>
</organism>
<evidence type="ECO:0000313" key="3">
    <source>
        <dbReference type="Proteomes" id="UP000318521"/>
    </source>
</evidence>
<gene>
    <name evidence="2" type="ORF">FN960_04675</name>
</gene>
<comment type="caution">
    <text evidence="2">The sequence shown here is derived from an EMBL/GenBank/DDBJ whole genome shotgun (WGS) entry which is preliminary data.</text>
</comment>
<dbReference type="InterPro" id="IPR002575">
    <property type="entry name" value="Aminoglycoside_PTrfase"/>
</dbReference>
<dbReference type="PANTHER" id="PTHR41283:SF1">
    <property type="entry name" value="AMINOGLYCOSIDE PHOSPHOTRANSFERASE DOMAIN-CONTAINING PROTEIN"/>
    <property type="match status" value="1"/>
</dbReference>
<dbReference type="PANTHER" id="PTHR41283">
    <property type="entry name" value="AMINOGLYCOSIDE PHOSPHOTRANSFERASE"/>
    <property type="match status" value="1"/>
</dbReference>
<name>A0A554A2B3_9BACI</name>
<dbReference type="EMBL" id="VLXZ01000002">
    <property type="protein sequence ID" value="TSB47815.1"/>
    <property type="molecule type" value="Genomic_DNA"/>
</dbReference>
<accession>A0A554A2B3</accession>
<feature type="domain" description="Aminoglycoside phosphotransferase" evidence="1">
    <location>
        <begin position="27"/>
        <end position="255"/>
    </location>
</feature>
<protein>
    <submittedName>
        <fullName evidence="2">Phosphotransferase</fullName>
    </submittedName>
</protein>
<dbReference type="Pfam" id="PF01636">
    <property type="entry name" value="APH"/>
    <property type="match status" value="1"/>
</dbReference>
<dbReference type="Proteomes" id="UP000318521">
    <property type="component" value="Unassembled WGS sequence"/>
</dbReference>
<keyword evidence="2" id="KW-0808">Transferase</keyword>
<dbReference type="Gene3D" id="3.90.1200.10">
    <property type="match status" value="1"/>
</dbReference>
<dbReference type="InterPro" id="IPR011009">
    <property type="entry name" value="Kinase-like_dom_sf"/>
</dbReference>
<dbReference type="AlphaFoldDB" id="A0A554A2B3"/>
<keyword evidence="3" id="KW-1185">Reference proteome</keyword>
<evidence type="ECO:0000313" key="2">
    <source>
        <dbReference type="EMBL" id="TSB47815.1"/>
    </source>
</evidence>
<dbReference type="GO" id="GO:0016740">
    <property type="term" value="F:transferase activity"/>
    <property type="evidence" value="ECO:0007669"/>
    <property type="project" value="UniProtKB-KW"/>
</dbReference>
<evidence type="ECO:0000259" key="1">
    <source>
        <dbReference type="Pfam" id="PF01636"/>
    </source>
</evidence>